<dbReference type="PANTHER" id="PTHR11552">
    <property type="entry name" value="GLUCOSE-METHANOL-CHOLINE GMC OXIDOREDUCTASE"/>
    <property type="match status" value="1"/>
</dbReference>
<gene>
    <name evidence="5" type="ORF">DOTSEDRAFT_151363</name>
</gene>
<reference evidence="6" key="1">
    <citation type="journal article" date="2012" name="PLoS Genet.">
        <title>The genomes of the fungal plant pathogens Cladosporium fulvum and Dothistroma septosporum reveal adaptation to different hosts and lifestyles but also signatures of common ancestry.</title>
        <authorList>
            <person name="de Wit P.J.G.M."/>
            <person name="van der Burgt A."/>
            <person name="Oekmen B."/>
            <person name="Stergiopoulos I."/>
            <person name="Abd-Elsalam K.A."/>
            <person name="Aerts A.L."/>
            <person name="Bahkali A.H."/>
            <person name="Beenen H.G."/>
            <person name="Chettri P."/>
            <person name="Cox M.P."/>
            <person name="Datema E."/>
            <person name="de Vries R.P."/>
            <person name="Dhillon B."/>
            <person name="Ganley A.R."/>
            <person name="Griffiths S.A."/>
            <person name="Guo Y."/>
            <person name="Hamelin R.C."/>
            <person name="Henrissat B."/>
            <person name="Kabir M.S."/>
            <person name="Jashni M.K."/>
            <person name="Kema G."/>
            <person name="Klaubauf S."/>
            <person name="Lapidus A."/>
            <person name="Levasseur A."/>
            <person name="Lindquist E."/>
            <person name="Mehrabi R."/>
            <person name="Ohm R.A."/>
            <person name="Owen T.J."/>
            <person name="Salamov A."/>
            <person name="Schwelm A."/>
            <person name="Schijlen E."/>
            <person name="Sun H."/>
            <person name="van den Burg H.A."/>
            <person name="van Ham R.C.H.J."/>
            <person name="Zhang S."/>
            <person name="Goodwin S.B."/>
            <person name="Grigoriev I.V."/>
            <person name="Collemare J."/>
            <person name="Bradshaw R.E."/>
        </authorList>
    </citation>
    <scope>NUCLEOTIDE SEQUENCE [LARGE SCALE GENOMIC DNA]</scope>
    <source>
        <strain evidence="6">NZE10 / CBS 128990</strain>
    </source>
</reference>
<dbReference type="GO" id="GO:0016614">
    <property type="term" value="F:oxidoreductase activity, acting on CH-OH group of donors"/>
    <property type="evidence" value="ECO:0007669"/>
    <property type="project" value="InterPro"/>
</dbReference>
<name>N1PN35_DOTSN</name>
<evidence type="ECO:0000256" key="3">
    <source>
        <dbReference type="PIRSR" id="PIRSR000137-2"/>
    </source>
</evidence>
<evidence type="ECO:0000256" key="1">
    <source>
        <dbReference type="ARBA" id="ARBA00010790"/>
    </source>
</evidence>
<feature type="non-terminal residue" evidence="5">
    <location>
        <position position="462"/>
    </location>
</feature>
<dbReference type="PIRSF" id="PIRSF000137">
    <property type="entry name" value="Alcohol_oxidase"/>
    <property type="match status" value="1"/>
</dbReference>
<feature type="binding site" evidence="3">
    <location>
        <begin position="447"/>
        <end position="448"/>
    </location>
    <ligand>
        <name>FAD</name>
        <dbReference type="ChEBI" id="CHEBI:57692"/>
    </ligand>
</feature>
<organism evidence="5 6">
    <name type="scientific">Dothistroma septosporum (strain NZE10 / CBS 128990)</name>
    <name type="common">Red band needle blight fungus</name>
    <name type="synonym">Mycosphaerella pini</name>
    <dbReference type="NCBI Taxonomy" id="675120"/>
    <lineage>
        <taxon>Eukaryota</taxon>
        <taxon>Fungi</taxon>
        <taxon>Dikarya</taxon>
        <taxon>Ascomycota</taxon>
        <taxon>Pezizomycotina</taxon>
        <taxon>Dothideomycetes</taxon>
        <taxon>Dothideomycetidae</taxon>
        <taxon>Mycosphaerellales</taxon>
        <taxon>Mycosphaerellaceae</taxon>
        <taxon>Dothistroma</taxon>
    </lineage>
</organism>
<feature type="domain" description="Glucose-methanol-choline oxidoreductase N-terminal" evidence="4">
    <location>
        <begin position="170"/>
        <end position="184"/>
    </location>
</feature>
<keyword evidence="3" id="KW-0274">FAD</keyword>
<dbReference type="Proteomes" id="UP000016933">
    <property type="component" value="Unassembled WGS sequence"/>
</dbReference>
<comment type="similarity">
    <text evidence="1">Belongs to the GMC oxidoreductase family.</text>
</comment>
<dbReference type="PROSITE" id="PS00624">
    <property type="entry name" value="GMC_OXRED_2"/>
    <property type="match status" value="1"/>
</dbReference>
<evidence type="ECO:0000256" key="2">
    <source>
        <dbReference type="ARBA" id="ARBA00023180"/>
    </source>
</evidence>
<dbReference type="InterPro" id="IPR000172">
    <property type="entry name" value="GMC_OxRdtase_N"/>
</dbReference>
<dbReference type="InterPro" id="IPR012132">
    <property type="entry name" value="GMC_OxRdtase"/>
</dbReference>
<sequence>MDKWASLVNDQSYTFSNTLPFYKKSVKFTAPGTVTRPANVSVDYDSTAFDSAGGPLQVSYSNYLAAFSSWAQKGLTEIGIPINKLGVNSGKLIGHGYGTTVTNPADQTRSTSEQSFLNLALSTTNLMVHTKAFVQRILFDGSKKATGVLVETDGVQYVITANKEVIVSAGAFQSPQLLMVSGIGPQSTLSANGIPVLADRPGVGKNLQDNIFFGPNYELNLETSAHSSDPRYRDAVVSQFNNDKNGVLTNNNADYIAYEKLSDKGNVTLSNSTRSALIKNFPTDWPEVEYFMSIAYLGMGYGPPDGKNYGGMYIGLTAPTSRGTVSISSSSMKDAPIIDPAWLQTKSDQEVMVAAFKRTRQFFQQSSAKNIVIGQEAYPGPNVKTDAQILSAISNSLTTLNHAACTCSMGNSSDPNAVIDSNAKVYGVSGLRVVDISSFPILVPGQPQATIYMLAEKIADAI</sequence>
<dbReference type="OrthoDB" id="269227at2759"/>
<dbReference type="InterPro" id="IPR036188">
    <property type="entry name" value="FAD/NAD-bd_sf"/>
</dbReference>
<dbReference type="PANTHER" id="PTHR11552:SF138">
    <property type="entry name" value="DEHYDROGENASE PKFF-RELATED"/>
    <property type="match status" value="1"/>
</dbReference>
<dbReference type="GO" id="GO:0044550">
    <property type="term" value="P:secondary metabolite biosynthetic process"/>
    <property type="evidence" value="ECO:0007669"/>
    <property type="project" value="TreeGrafter"/>
</dbReference>
<evidence type="ECO:0000313" key="6">
    <source>
        <dbReference type="Proteomes" id="UP000016933"/>
    </source>
</evidence>
<dbReference type="EMBL" id="KB446539">
    <property type="protein sequence ID" value="EME43834.1"/>
    <property type="molecule type" value="Genomic_DNA"/>
</dbReference>
<protein>
    <recommendedName>
        <fullName evidence="4">Glucose-methanol-choline oxidoreductase N-terminal domain-containing protein</fullName>
    </recommendedName>
</protein>
<proteinExistence type="inferred from homology"/>
<dbReference type="HOGENOM" id="CLU_002865_0_3_1"/>
<dbReference type="Gene3D" id="3.50.50.60">
    <property type="entry name" value="FAD/NAD(P)-binding domain"/>
    <property type="match status" value="1"/>
</dbReference>
<reference evidence="5 6" key="2">
    <citation type="journal article" date="2012" name="PLoS Pathog.">
        <title>Diverse lifestyles and strategies of plant pathogenesis encoded in the genomes of eighteen Dothideomycetes fungi.</title>
        <authorList>
            <person name="Ohm R.A."/>
            <person name="Feau N."/>
            <person name="Henrissat B."/>
            <person name="Schoch C.L."/>
            <person name="Horwitz B.A."/>
            <person name="Barry K.W."/>
            <person name="Condon B.J."/>
            <person name="Copeland A.C."/>
            <person name="Dhillon B."/>
            <person name="Glaser F."/>
            <person name="Hesse C.N."/>
            <person name="Kosti I."/>
            <person name="LaButti K."/>
            <person name="Lindquist E.A."/>
            <person name="Lucas S."/>
            <person name="Salamov A.A."/>
            <person name="Bradshaw R.E."/>
            <person name="Ciuffetti L."/>
            <person name="Hamelin R.C."/>
            <person name="Kema G.H.J."/>
            <person name="Lawrence C."/>
            <person name="Scott J.A."/>
            <person name="Spatafora J.W."/>
            <person name="Turgeon B.G."/>
            <person name="de Wit P.J.G.M."/>
            <person name="Zhong S."/>
            <person name="Goodwin S.B."/>
            <person name="Grigoriev I.V."/>
        </authorList>
    </citation>
    <scope>NUCLEOTIDE SEQUENCE [LARGE SCALE GENOMIC DNA]</scope>
    <source>
        <strain evidence="6">NZE10 / CBS 128990</strain>
    </source>
</reference>
<dbReference type="GO" id="GO:0050660">
    <property type="term" value="F:flavin adenine dinucleotide binding"/>
    <property type="evidence" value="ECO:0007669"/>
    <property type="project" value="InterPro"/>
</dbReference>
<feature type="binding site" evidence="3">
    <location>
        <position position="134"/>
    </location>
    <ligand>
        <name>FAD</name>
        <dbReference type="ChEBI" id="CHEBI:57692"/>
    </ligand>
</feature>
<dbReference type="AlphaFoldDB" id="N1PN35"/>
<dbReference type="OMA" id="MTIWHAA"/>
<evidence type="ECO:0000313" key="5">
    <source>
        <dbReference type="EMBL" id="EME43834.1"/>
    </source>
</evidence>
<dbReference type="Pfam" id="PF00732">
    <property type="entry name" value="GMC_oxred_N"/>
    <property type="match status" value="1"/>
</dbReference>
<evidence type="ECO:0000259" key="4">
    <source>
        <dbReference type="PROSITE" id="PS00624"/>
    </source>
</evidence>
<dbReference type="SUPFAM" id="SSF51905">
    <property type="entry name" value="FAD/NAD(P)-binding domain"/>
    <property type="match status" value="1"/>
</dbReference>
<comment type="cofactor">
    <cofactor evidence="3">
        <name>FAD</name>
        <dbReference type="ChEBI" id="CHEBI:57692"/>
    </cofactor>
</comment>
<dbReference type="SUPFAM" id="SSF54373">
    <property type="entry name" value="FAD-linked reductases, C-terminal domain"/>
    <property type="match status" value="1"/>
</dbReference>
<dbReference type="Gene3D" id="3.30.560.10">
    <property type="entry name" value="Glucose Oxidase, domain 3"/>
    <property type="match status" value="1"/>
</dbReference>
<dbReference type="InterPro" id="IPR007867">
    <property type="entry name" value="GMC_OxRtase_C"/>
</dbReference>
<keyword evidence="3" id="KW-0285">Flavoprotein</keyword>
<dbReference type="Pfam" id="PF05199">
    <property type="entry name" value="GMC_oxred_C"/>
    <property type="match status" value="1"/>
</dbReference>
<accession>N1PN35</accession>
<keyword evidence="6" id="KW-1185">Reference proteome</keyword>
<dbReference type="eggNOG" id="KOG1238">
    <property type="taxonomic scope" value="Eukaryota"/>
</dbReference>
<dbReference type="STRING" id="675120.N1PN35"/>
<keyword evidence="2" id="KW-0325">Glycoprotein</keyword>